<dbReference type="Pfam" id="PF05016">
    <property type="entry name" value="ParE_toxin"/>
    <property type="match status" value="1"/>
</dbReference>
<sequence>MSLSRKARKGVAAIDTHTQQLIVEAIETLKNDPVPTKKYDVKKLLGSESDYRIRIGQYRVQYTVYREEKAILVFYINRRSDNTYK</sequence>
<proteinExistence type="predicted"/>
<dbReference type="SUPFAM" id="SSF143011">
    <property type="entry name" value="RelE-like"/>
    <property type="match status" value="1"/>
</dbReference>
<accession>A0A7T9I285</accession>
<organism evidence="2">
    <name type="scientific">Candidatus Iainarchaeum sp</name>
    <dbReference type="NCBI Taxonomy" id="3101447"/>
    <lineage>
        <taxon>Archaea</taxon>
        <taxon>Candidatus Iainarchaeota</taxon>
        <taxon>Candidatus Iainarchaeia</taxon>
        <taxon>Candidatus Iainarchaeales</taxon>
        <taxon>Candidatus Iainarchaeaceae</taxon>
        <taxon>Candidatus Iainarchaeum</taxon>
    </lineage>
</organism>
<evidence type="ECO:0000313" key="2">
    <source>
        <dbReference type="EMBL" id="QQR93185.1"/>
    </source>
</evidence>
<dbReference type="Gene3D" id="3.30.2310.20">
    <property type="entry name" value="RelE-like"/>
    <property type="match status" value="1"/>
</dbReference>
<dbReference type="EMBL" id="CP064981">
    <property type="protein sequence ID" value="QQR93185.1"/>
    <property type="molecule type" value="Genomic_DNA"/>
</dbReference>
<dbReference type="PANTHER" id="PTHR38813:SF1">
    <property type="entry name" value="TOXIN RELE1-RELATED"/>
    <property type="match status" value="1"/>
</dbReference>
<reference evidence="2" key="1">
    <citation type="submission" date="2020-11" db="EMBL/GenBank/DDBJ databases">
        <title>Connecting structure to function with the recovery of over 1000 high-quality activated sludge metagenome-assembled genomes encoding full-length rRNA genes using long-read sequencing.</title>
        <authorList>
            <person name="Singleton C.M."/>
            <person name="Petriglieri F."/>
            <person name="Kristensen J.M."/>
            <person name="Kirkegaard R.H."/>
            <person name="Michaelsen T.Y."/>
            <person name="Andersen M.H."/>
            <person name="Karst S.M."/>
            <person name="Dueholm M.S."/>
            <person name="Nielsen P.H."/>
            <person name="Albertsen M."/>
        </authorList>
    </citation>
    <scope>NUCLEOTIDE SEQUENCE</scope>
    <source>
        <strain evidence="2">Fred_18-Q3-R57-64_BAT3C.431</strain>
    </source>
</reference>
<dbReference type="InterPro" id="IPR035093">
    <property type="entry name" value="RelE/ParE_toxin_dom_sf"/>
</dbReference>
<dbReference type="Proteomes" id="UP000596004">
    <property type="component" value="Chromosome"/>
</dbReference>
<gene>
    <name evidence="2" type="ORF">IPJ89_05070</name>
</gene>
<keyword evidence="1" id="KW-1277">Toxin-antitoxin system</keyword>
<name>A0A7T9I285_9ARCH</name>
<evidence type="ECO:0000256" key="1">
    <source>
        <dbReference type="ARBA" id="ARBA00022649"/>
    </source>
</evidence>
<dbReference type="InterPro" id="IPR007712">
    <property type="entry name" value="RelE/ParE_toxin"/>
</dbReference>
<protein>
    <submittedName>
        <fullName evidence="2">Type II toxin-antitoxin system RelE/ParE family toxin</fullName>
    </submittedName>
</protein>
<dbReference type="AlphaFoldDB" id="A0A7T9I285"/>
<dbReference type="PANTHER" id="PTHR38813">
    <property type="match status" value="1"/>
</dbReference>
<dbReference type="InterPro" id="IPR052747">
    <property type="entry name" value="TA_system_RelE_toxin"/>
</dbReference>